<name>A0A2M9Q784_9BACI</name>
<dbReference type="RefSeq" id="WP_100542934.1">
    <property type="nucleotide sequence ID" value="NZ_PHQY01000586.1"/>
</dbReference>
<keyword evidence="1" id="KW-0175">Coiled coil</keyword>
<evidence type="ECO:0000313" key="5">
    <source>
        <dbReference type="Proteomes" id="UP000232101"/>
    </source>
</evidence>
<protein>
    <recommendedName>
        <fullName evidence="3">Glycine-rich domain-containing protein</fullName>
    </recommendedName>
</protein>
<reference evidence="4 5" key="1">
    <citation type="submission" date="2017-11" db="EMBL/GenBank/DDBJ databases">
        <title>Bacterial isolate from king chilli rhizosphere.</title>
        <authorList>
            <person name="Takhelmayum P."/>
            <person name="Sarangthem I."/>
        </authorList>
    </citation>
    <scope>NUCLEOTIDE SEQUENCE [LARGE SCALE GENOMIC DNA]</scope>
    <source>
        <strain evidence="5">t26</strain>
    </source>
</reference>
<evidence type="ECO:0000259" key="3">
    <source>
        <dbReference type="Pfam" id="PF21722"/>
    </source>
</evidence>
<dbReference type="AlphaFoldDB" id="A0A2M9Q784"/>
<comment type="caution">
    <text evidence="4">The sequence shown here is derived from an EMBL/GenBank/DDBJ whole genome shotgun (WGS) entry which is preliminary data.</text>
</comment>
<sequence>MSTQTKNYGFTKDNENDFYNVNTVNNNLDKIDTEMKRIEEEAKSFNQQVADNTKAIAAVDTKVDNHIKEDLGHVRYIGTTNSGNAWVCVSDDIIWETVGLPLVRAKIGSSYKIQVVTTNTGNITLTLKNKDGSKVTNAYPVLNLDGTQIPANSITSGAMVTVSFNGGTFFLQGSRSGVNVQRGKLELTTPGTHSFTVPKGVSKLTAYIFGAGGGGGGCSTDVYYGGGGGGAGAFMLASIDVKPDDVLSLVVGAGGFGPSGANNGQPGGMSGITIAGLQYQAGGGGGGTYASGNGSYPWGNGGQGGMWSRTGTTGLVGVNDTANGGIIYTFANSAPSNFLMSYSGGSGDCGKTPNYGGGGGGGPSDAQGGFPANQLSPGAAPSVYCNVQGGKGGSGDYKGSGNNGGLAAGGGGSSSTVGKAGDGGNGKIILHW</sequence>
<dbReference type="Proteomes" id="UP000232101">
    <property type="component" value="Unassembled WGS sequence"/>
</dbReference>
<dbReference type="Pfam" id="PF21722">
    <property type="entry name" value="Gly_rich_2"/>
    <property type="match status" value="1"/>
</dbReference>
<accession>A0A2M9Q784</accession>
<proteinExistence type="predicted"/>
<feature type="coiled-coil region" evidence="1">
    <location>
        <begin position="21"/>
        <end position="55"/>
    </location>
</feature>
<evidence type="ECO:0000256" key="2">
    <source>
        <dbReference type="SAM" id="MobiDB-lite"/>
    </source>
</evidence>
<evidence type="ECO:0000256" key="1">
    <source>
        <dbReference type="SAM" id="Coils"/>
    </source>
</evidence>
<feature type="domain" description="Glycine-rich" evidence="3">
    <location>
        <begin position="188"/>
        <end position="432"/>
    </location>
</feature>
<evidence type="ECO:0000313" key="4">
    <source>
        <dbReference type="EMBL" id="PJO43928.1"/>
    </source>
</evidence>
<dbReference type="InterPro" id="IPR049304">
    <property type="entry name" value="Gly_rich_dom"/>
</dbReference>
<feature type="region of interest" description="Disordered" evidence="2">
    <location>
        <begin position="354"/>
        <end position="373"/>
    </location>
</feature>
<dbReference type="EMBL" id="PHQY01000586">
    <property type="protein sequence ID" value="PJO43928.1"/>
    <property type="molecule type" value="Genomic_DNA"/>
</dbReference>
<gene>
    <name evidence="4" type="ORF">CWD94_10105</name>
</gene>
<organism evidence="4 5">
    <name type="scientific">Lysinibacillus xylanilyticus</name>
    <dbReference type="NCBI Taxonomy" id="582475"/>
    <lineage>
        <taxon>Bacteria</taxon>
        <taxon>Bacillati</taxon>
        <taxon>Bacillota</taxon>
        <taxon>Bacilli</taxon>
        <taxon>Bacillales</taxon>
        <taxon>Bacillaceae</taxon>
        <taxon>Lysinibacillus</taxon>
    </lineage>
</organism>